<dbReference type="RefSeq" id="WP_184181092.1">
    <property type="nucleotide sequence ID" value="NZ_BMNF01000001.1"/>
</dbReference>
<organism evidence="1 2">
    <name type="scientific">Micromonospora parathelypteridis</name>
    <dbReference type="NCBI Taxonomy" id="1839617"/>
    <lineage>
        <taxon>Bacteria</taxon>
        <taxon>Bacillati</taxon>
        <taxon>Actinomycetota</taxon>
        <taxon>Actinomycetes</taxon>
        <taxon>Micromonosporales</taxon>
        <taxon>Micromonosporaceae</taxon>
        <taxon>Micromonospora</taxon>
    </lineage>
</organism>
<evidence type="ECO:0000313" key="2">
    <source>
        <dbReference type="Proteomes" id="UP000586947"/>
    </source>
</evidence>
<dbReference type="EMBL" id="JACHDP010000001">
    <property type="protein sequence ID" value="MBB5478887.1"/>
    <property type="molecule type" value="Genomic_DNA"/>
</dbReference>
<gene>
    <name evidence="1" type="ORF">HNR20_003392</name>
</gene>
<evidence type="ECO:0000313" key="1">
    <source>
        <dbReference type="EMBL" id="MBB5478887.1"/>
    </source>
</evidence>
<name>A0A840VQB6_9ACTN</name>
<protein>
    <submittedName>
        <fullName evidence="1">Uncharacterized protein</fullName>
    </submittedName>
</protein>
<sequence>MNQEAGMTEQALTRVALYTFAQHTNRRVAEFRWQPGQAVSLTVLDPEWGALAQDFYDNGVPVGAGRVPPEAGPEFMRALLQRFRMSYYKFVDESGSAGESTGTTSR</sequence>
<proteinExistence type="predicted"/>
<reference evidence="1 2" key="1">
    <citation type="submission" date="2020-08" db="EMBL/GenBank/DDBJ databases">
        <title>Sequencing the genomes of 1000 actinobacteria strains.</title>
        <authorList>
            <person name="Klenk H.-P."/>
        </authorList>
    </citation>
    <scope>NUCLEOTIDE SEQUENCE [LARGE SCALE GENOMIC DNA]</scope>
    <source>
        <strain evidence="1 2">DSM 103125</strain>
    </source>
</reference>
<dbReference type="AlphaFoldDB" id="A0A840VQB6"/>
<keyword evidence="2" id="KW-1185">Reference proteome</keyword>
<comment type="caution">
    <text evidence="1">The sequence shown here is derived from an EMBL/GenBank/DDBJ whole genome shotgun (WGS) entry which is preliminary data.</text>
</comment>
<dbReference type="Proteomes" id="UP000586947">
    <property type="component" value="Unassembled WGS sequence"/>
</dbReference>
<accession>A0A840VQB6</accession>